<dbReference type="InterPro" id="IPR012337">
    <property type="entry name" value="RNaseH-like_sf"/>
</dbReference>
<dbReference type="InterPro" id="IPR025398">
    <property type="entry name" value="DUF4371"/>
</dbReference>
<reference evidence="2 3" key="1">
    <citation type="journal article" date="2020" name="G3 (Bethesda)">
        <title>Draft Genome of the Common Snapping Turtle, Chelydra serpentina, a Model for Phenotypic Plasticity in Reptiles.</title>
        <authorList>
            <person name="Das D."/>
            <person name="Singh S.K."/>
            <person name="Bierstedt J."/>
            <person name="Erickson A."/>
            <person name="Galli G.L.J."/>
            <person name="Crossley D.A. 2nd"/>
            <person name="Rhen T."/>
        </authorList>
    </citation>
    <scope>NUCLEOTIDE SEQUENCE [LARGE SCALE GENOMIC DNA]</scope>
    <source>
        <strain evidence="2">KW</strain>
    </source>
</reference>
<evidence type="ECO:0000313" key="2">
    <source>
        <dbReference type="EMBL" id="KAG6920656.1"/>
    </source>
</evidence>
<proteinExistence type="predicted"/>
<gene>
    <name evidence="2" type="ORF">G0U57_015338</name>
</gene>
<dbReference type="EMBL" id="JAHGAV010004704">
    <property type="protein sequence ID" value="KAG6920656.1"/>
    <property type="molecule type" value="Genomic_DNA"/>
</dbReference>
<sequence length="296" mass="33550">MIKLLSSLGLPLSRHDESSLSNQKGNFFNLREFDNFLNEHLKNQQYYGSGKTNFLMHQTYNEFITIMTEKLRNKFSEVKDAKYYSIIVDSTLDVNHVDQLTLILRYVTGNGEVVERFLCFVPLKSHTSECLETTVLETTANLGLDIKNCRGQNFDNAANMAGKYSGLQARLNNANPSPLFISCSSHSLRLICSAAAKSCEGATPFFLFFYFIQNMYAFFPVSTHRWSILQSCLEQANGKYLTVKRICNTRWSARADSVLTLKMSYDVIKKSLSDIATSNSEKPHAKTEAKSLAEKF</sequence>
<accession>A0A8T1RV57</accession>
<dbReference type="SUPFAM" id="SSF53098">
    <property type="entry name" value="Ribonuclease H-like"/>
    <property type="match status" value="1"/>
</dbReference>
<protein>
    <submittedName>
        <fullName evidence="2">Zinc finger MYM-type containing 1</fullName>
    </submittedName>
</protein>
<dbReference type="PANTHER" id="PTHR45749:SF23">
    <property type="entry name" value="ZINC FINGER MYM-TYPE PROTEIN 1-LIKE"/>
    <property type="match status" value="1"/>
</dbReference>
<keyword evidence="3" id="KW-1185">Reference proteome</keyword>
<name>A0A8T1RV57_CHESE</name>
<dbReference type="Pfam" id="PF14291">
    <property type="entry name" value="DUF4371"/>
    <property type="match status" value="1"/>
</dbReference>
<feature type="domain" description="DUF4371" evidence="1">
    <location>
        <begin position="7"/>
        <end position="166"/>
    </location>
</feature>
<comment type="caution">
    <text evidence="2">The sequence shown here is derived from an EMBL/GenBank/DDBJ whole genome shotgun (WGS) entry which is preliminary data.</text>
</comment>
<dbReference type="Proteomes" id="UP000765507">
    <property type="component" value="Unassembled WGS sequence"/>
</dbReference>
<evidence type="ECO:0000313" key="3">
    <source>
        <dbReference type="Proteomes" id="UP000765507"/>
    </source>
</evidence>
<dbReference type="PANTHER" id="PTHR45749">
    <property type="match status" value="1"/>
</dbReference>
<dbReference type="OrthoDB" id="6617140at2759"/>
<dbReference type="AlphaFoldDB" id="A0A8T1RV57"/>
<evidence type="ECO:0000259" key="1">
    <source>
        <dbReference type="Pfam" id="PF14291"/>
    </source>
</evidence>
<organism evidence="2 3">
    <name type="scientific">Chelydra serpentina</name>
    <name type="common">Snapping turtle</name>
    <name type="synonym">Testudo serpentina</name>
    <dbReference type="NCBI Taxonomy" id="8475"/>
    <lineage>
        <taxon>Eukaryota</taxon>
        <taxon>Metazoa</taxon>
        <taxon>Chordata</taxon>
        <taxon>Craniata</taxon>
        <taxon>Vertebrata</taxon>
        <taxon>Euteleostomi</taxon>
        <taxon>Archelosauria</taxon>
        <taxon>Testudinata</taxon>
        <taxon>Testudines</taxon>
        <taxon>Cryptodira</taxon>
        <taxon>Durocryptodira</taxon>
        <taxon>Americhelydia</taxon>
        <taxon>Chelydroidea</taxon>
        <taxon>Chelydridae</taxon>
        <taxon>Chelydra</taxon>
    </lineage>
</organism>